<dbReference type="EMBL" id="EQ974212">
    <property type="protein sequence ID" value="EEF31900.1"/>
    <property type="molecule type" value="Genomic_DNA"/>
</dbReference>
<sequence length="58" mass="6648">MISRYRQVVIKAVLFQNPNIDPSAVDEINIEDLYAFMLAERNAKDHKQGQKEAANSKK</sequence>
<dbReference type="Proteomes" id="UP000008311">
    <property type="component" value="Unassembled WGS sequence"/>
</dbReference>
<dbReference type="AlphaFoldDB" id="B9SWV8"/>
<name>B9SWV8_RICCO</name>
<reference evidence="2" key="1">
    <citation type="journal article" date="2010" name="Nat. Biotechnol.">
        <title>Draft genome sequence of the oilseed species Ricinus communis.</title>
        <authorList>
            <person name="Chan A.P."/>
            <person name="Crabtree J."/>
            <person name="Zhao Q."/>
            <person name="Lorenzi H."/>
            <person name="Orvis J."/>
            <person name="Puiu D."/>
            <person name="Melake-Berhan A."/>
            <person name="Jones K.M."/>
            <person name="Redman J."/>
            <person name="Chen G."/>
            <person name="Cahoon E.B."/>
            <person name="Gedil M."/>
            <person name="Stanke M."/>
            <person name="Haas B.J."/>
            <person name="Wortman J.R."/>
            <person name="Fraser-Liggett C.M."/>
            <person name="Ravel J."/>
            <person name="Rabinowicz P.D."/>
        </authorList>
    </citation>
    <scope>NUCLEOTIDE SEQUENCE [LARGE SCALE GENOMIC DNA]</scope>
    <source>
        <strain evidence="2">cv. Hale</strain>
    </source>
</reference>
<dbReference type="InParanoid" id="B9SWV8"/>
<evidence type="ECO:0000313" key="1">
    <source>
        <dbReference type="EMBL" id="EEF31900.1"/>
    </source>
</evidence>
<accession>B9SWV8</accession>
<organism evidence="1 2">
    <name type="scientific">Ricinus communis</name>
    <name type="common">Castor bean</name>
    <dbReference type="NCBI Taxonomy" id="3988"/>
    <lineage>
        <taxon>Eukaryota</taxon>
        <taxon>Viridiplantae</taxon>
        <taxon>Streptophyta</taxon>
        <taxon>Embryophyta</taxon>
        <taxon>Tracheophyta</taxon>
        <taxon>Spermatophyta</taxon>
        <taxon>Magnoliopsida</taxon>
        <taxon>eudicotyledons</taxon>
        <taxon>Gunneridae</taxon>
        <taxon>Pentapetalae</taxon>
        <taxon>rosids</taxon>
        <taxon>fabids</taxon>
        <taxon>Malpighiales</taxon>
        <taxon>Euphorbiaceae</taxon>
        <taxon>Acalyphoideae</taxon>
        <taxon>Acalypheae</taxon>
        <taxon>Ricinus</taxon>
    </lineage>
</organism>
<proteinExistence type="predicted"/>
<evidence type="ECO:0000313" key="2">
    <source>
        <dbReference type="Proteomes" id="UP000008311"/>
    </source>
</evidence>
<keyword evidence="2" id="KW-1185">Reference proteome</keyword>
<gene>
    <name evidence="1" type="ORF">RCOM_0566110</name>
</gene>
<protein>
    <submittedName>
        <fullName evidence="1">Uncharacterized protein</fullName>
    </submittedName>
</protein>